<organism evidence="1 2">
    <name type="scientific">Suillus luteus UH-Slu-Lm8-n1</name>
    <dbReference type="NCBI Taxonomy" id="930992"/>
    <lineage>
        <taxon>Eukaryota</taxon>
        <taxon>Fungi</taxon>
        <taxon>Dikarya</taxon>
        <taxon>Basidiomycota</taxon>
        <taxon>Agaricomycotina</taxon>
        <taxon>Agaricomycetes</taxon>
        <taxon>Agaricomycetidae</taxon>
        <taxon>Boletales</taxon>
        <taxon>Suillineae</taxon>
        <taxon>Suillaceae</taxon>
        <taxon>Suillus</taxon>
    </lineage>
</organism>
<proteinExistence type="predicted"/>
<evidence type="ECO:0000313" key="2">
    <source>
        <dbReference type="Proteomes" id="UP000054485"/>
    </source>
</evidence>
<dbReference type="AlphaFoldDB" id="A0A0C9ZXB9"/>
<dbReference type="Proteomes" id="UP000054485">
    <property type="component" value="Unassembled WGS sequence"/>
</dbReference>
<protein>
    <submittedName>
        <fullName evidence="1">Uncharacterized protein</fullName>
    </submittedName>
</protein>
<accession>A0A0C9ZXB9</accession>
<reference evidence="2" key="2">
    <citation type="submission" date="2015-01" db="EMBL/GenBank/DDBJ databases">
        <title>Evolutionary Origins and Diversification of the Mycorrhizal Mutualists.</title>
        <authorList>
            <consortium name="DOE Joint Genome Institute"/>
            <consortium name="Mycorrhizal Genomics Consortium"/>
            <person name="Kohler A."/>
            <person name="Kuo A."/>
            <person name="Nagy L.G."/>
            <person name="Floudas D."/>
            <person name="Copeland A."/>
            <person name="Barry K.W."/>
            <person name="Cichocki N."/>
            <person name="Veneault-Fourrey C."/>
            <person name="LaButti K."/>
            <person name="Lindquist E.A."/>
            <person name="Lipzen A."/>
            <person name="Lundell T."/>
            <person name="Morin E."/>
            <person name="Murat C."/>
            <person name="Riley R."/>
            <person name="Ohm R."/>
            <person name="Sun H."/>
            <person name="Tunlid A."/>
            <person name="Henrissat B."/>
            <person name="Grigoriev I.V."/>
            <person name="Hibbett D.S."/>
            <person name="Martin F."/>
        </authorList>
    </citation>
    <scope>NUCLEOTIDE SEQUENCE [LARGE SCALE GENOMIC DNA]</scope>
    <source>
        <strain evidence="2">UH-Slu-Lm8-n1</strain>
    </source>
</reference>
<evidence type="ECO:0000313" key="1">
    <source>
        <dbReference type="EMBL" id="KIK34016.1"/>
    </source>
</evidence>
<dbReference type="HOGENOM" id="CLU_3112244_0_0_1"/>
<gene>
    <name evidence="1" type="ORF">CY34DRAFT_665168</name>
</gene>
<feature type="non-terminal residue" evidence="1">
    <location>
        <position position="1"/>
    </location>
</feature>
<dbReference type="InParanoid" id="A0A0C9ZXB9"/>
<name>A0A0C9ZXB9_9AGAM</name>
<reference evidence="1 2" key="1">
    <citation type="submission" date="2014-04" db="EMBL/GenBank/DDBJ databases">
        <authorList>
            <consortium name="DOE Joint Genome Institute"/>
            <person name="Kuo A."/>
            <person name="Ruytinx J."/>
            <person name="Rineau F."/>
            <person name="Colpaert J."/>
            <person name="Kohler A."/>
            <person name="Nagy L.G."/>
            <person name="Floudas D."/>
            <person name="Copeland A."/>
            <person name="Barry K.W."/>
            <person name="Cichocki N."/>
            <person name="Veneault-Fourrey C."/>
            <person name="LaButti K."/>
            <person name="Lindquist E.A."/>
            <person name="Lipzen A."/>
            <person name="Lundell T."/>
            <person name="Morin E."/>
            <person name="Murat C."/>
            <person name="Sun H."/>
            <person name="Tunlid A."/>
            <person name="Henrissat B."/>
            <person name="Grigoriev I.V."/>
            <person name="Hibbett D.S."/>
            <person name="Martin F."/>
            <person name="Nordberg H.P."/>
            <person name="Cantor M.N."/>
            <person name="Hua S.X."/>
        </authorList>
    </citation>
    <scope>NUCLEOTIDE SEQUENCE [LARGE SCALE GENOMIC DNA]</scope>
    <source>
        <strain evidence="1 2">UH-Slu-Lm8-n1</strain>
    </source>
</reference>
<sequence length="51" mass="5807">SLFMSIQTSNIFFTFRTTCKLILNIDDPDVYVGNAPFGSRKNSKDSIYRAI</sequence>
<keyword evidence="2" id="KW-1185">Reference proteome</keyword>
<dbReference type="EMBL" id="KN835824">
    <property type="protein sequence ID" value="KIK34016.1"/>
    <property type="molecule type" value="Genomic_DNA"/>
</dbReference>